<keyword evidence="8" id="KW-1185">Reference proteome</keyword>
<comment type="similarity">
    <text evidence="1 6">Belongs to the XseB family.</text>
</comment>
<evidence type="ECO:0000256" key="5">
    <source>
        <dbReference type="ARBA" id="ARBA00022839"/>
    </source>
</evidence>
<comment type="function">
    <text evidence="6">Bidirectionally degrades single-stranded DNA into large acid-insoluble oligonucleotides, which are then degraded further into small acid-soluble oligonucleotides.</text>
</comment>
<evidence type="ECO:0000313" key="8">
    <source>
        <dbReference type="Proteomes" id="UP001519924"/>
    </source>
</evidence>
<dbReference type="NCBIfam" id="NF002139">
    <property type="entry name" value="PRK00977.1-3"/>
    <property type="match status" value="1"/>
</dbReference>
<keyword evidence="2 6" id="KW-0963">Cytoplasm</keyword>
<comment type="catalytic activity">
    <reaction evidence="6">
        <text>Exonucleolytic cleavage in either 5'- to 3'- or 3'- to 5'-direction to yield nucleoside 5'-phosphates.</text>
        <dbReference type="EC" id="3.1.11.6"/>
    </reaction>
</comment>
<dbReference type="InterPro" id="IPR003761">
    <property type="entry name" value="Exonuc_VII_S"/>
</dbReference>
<sequence>MQETPPASAPPREPPDIAGLSFEEALAELEAIVKTLESGQGRLEEAIEAYERGAALRRHCERKLAEAEQKVQAIAEGPSGLTLREVE</sequence>
<keyword evidence="5 6" id="KW-0269">Exonuclease</keyword>
<dbReference type="SUPFAM" id="SSF116842">
    <property type="entry name" value="XseB-like"/>
    <property type="match status" value="1"/>
</dbReference>
<reference evidence="7 8" key="1">
    <citation type="submission" date="2021-08" db="EMBL/GenBank/DDBJ databases">
        <title>Caldovatus sediminis gen. nov., sp. nov., a moderately thermophilic bacterium isolated from a hot spring.</title>
        <authorList>
            <person name="Hu C.-J."/>
            <person name="Li W.-J."/>
            <person name="Xian W.-D."/>
        </authorList>
    </citation>
    <scope>NUCLEOTIDE SEQUENCE [LARGE SCALE GENOMIC DNA]</scope>
    <source>
        <strain evidence="7 8">SYSU G05006</strain>
    </source>
</reference>
<dbReference type="HAMAP" id="MF_00337">
    <property type="entry name" value="Exonuc_7_S"/>
    <property type="match status" value="1"/>
</dbReference>
<evidence type="ECO:0000256" key="1">
    <source>
        <dbReference type="ARBA" id="ARBA00009998"/>
    </source>
</evidence>
<organism evidence="7 8">
    <name type="scientific">Caldovatus aquaticus</name>
    <dbReference type="NCBI Taxonomy" id="2865671"/>
    <lineage>
        <taxon>Bacteria</taxon>
        <taxon>Pseudomonadati</taxon>
        <taxon>Pseudomonadota</taxon>
        <taxon>Alphaproteobacteria</taxon>
        <taxon>Acetobacterales</taxon>
        <taxon>Roseomonadaceae</taxon>
        <taxon>Caldovatus</taxon>
    </lineage>
</organism>
<protein>
    <recommendedName>
        <fullName evidence="6">Exodeoxyribonuclease 7 small subunit</fullName>
        <ecNumber evidence="6">3.1.11.6</ecNumber>
    </recommendedName>
    <alternativeName>
        <fullName evidence="6">Exodeoxyribonuclease VII small subunit</fullName>
        <shortName evidence="6">Exonuclease VII small subunit</shortName>
    </alternativeName>
</protein>
<dbReference type="NCBIfam" id="NF002140">
    <property type="entry name" value="PRK00977.1-4"/>
    <property type="match status" value="1"/>
</dbReference>
<evidence type="ECO:0000256" key="3">
    <source>
        <dbReference type="ARBA" id="ARBA00022722"/>
    </source>
</evidence>
<evidence type="ECO:0000256" key="4">
    <source>
        <dbReference type="ARBA" id="ARBA00022801"/>
    </source>
</evidence>
<dbReference type="Gene3D" id="1.10.287.1040">
    <property type="entry name" value="Exonuclease VII, small subunit"/>
    <property type="match status" value="1"/>
</dbReference>
<proteinExistence type="inferred from homology"/>
<dbReference type="InterPro" id="IPR037004">
    <property type="entry name" value="Exonuc_VII_ssu_sf"/>
</dbReference>
<evidence type="ECO:0000256" key="2">
    <source>
        <dbReference type="ARBA" id="ARBA00022490"/>
    </source>
</evidence>
<keyword evidence="4 6" id="KW-0378">Hydrolase</keyword>
<dbReference type="PANTHER" id="PTHR34137:SF1">
    <property type="entry name" value="EXODEOXYRIBONUCLEASE 7 SMALL SUBUNIT"/>
    <property type="match status" value="1"/>
</dbReference>
<dbReference type="GO" id="GO:0008855">
    <property type="term" value="F:exodeoxyribonuclease VII activity"/>
    <property type="evidence" value="ECO:0007669"/>
    <property type="project" value="UniProtKB-EC"/>
</dbReference>
<gene>
    <name evidence="6" type="primary">xseB</name>
    <name evidence="7" type="ORF">K1J50_02940</name>
</gene>
<dbReference type="NCBIfam" id="TIGR01280">
    <property type="entry name" value="xseB"/>
    <property type="match status" value="1"/>
</dbReference>
<dbReference type="Proteomes" id="UP001519924">
    <property type="component" value="Unassembled WGS sequence"/>
</dbReference>
<dbReference type="PANTHER" id="PTHR34137">
    <property type="entry name" value="EXODEOXYRIBONUCLEASE 7 SMALL SUBUNIT"/>
    <property type="match status" value="1"/>
</dbReference>
<dbReference type="EMBL" id="JAHZUY010000004">
    <property type="protein sequence ID" value="MBW8268435.1"/>
    <property type="molecule type" value="Genomic_DNA"/>
</dbReference>
<keyword evidence="3 6" id="KW-0540">Nuclease</keyword>
<name>A0ABS7F0Z8_9PROT</name>
<dbReference type="EC" id="3.1.11.6" evidence="6"/>
<comment type="subunit">
    <text evidence="6">Heterooligomer composed of large and small subunits.</text>
</comment>
<evidence type="ECO:0000313" key="7">
    <source>
        <dbReference type="EMBL" id="MBW8268435.1"/>
    </source>
</evidence>
<evidence type="ECO:0000256" key="6">
    <source>
        <dbReference type="HAMAP-Rule" id="MF_00337"/>
    </source>
</evidence>
<comment type="subcellular location">
    <subcellularLocation>
        <location evidence="6">Cytoplasm</location>
    </subcellularLocation>
</comment>
<accession>A0ABS7F0Z8</accession>
<comment type="caution">
    <text evidence="7">The sequence shown here is derived from an EMBL/GenBank/DDBJ whole genome shotgun (WGS) entry which is preliminary data.</text>
</comment>
<dbReference type="Pfam" id="PF02609">
    <property type="entry name" value="Exonuc_VII_S"/>
    <property type="match status" value="1"/>
</dbReference>
<dbReference type="RefSeq" id="WP_220115945.1">
    <property type="nucleotide sequence ID" value="NZ_JAHZUY010000004.1"/>
</dbReference>